<name>A0AA39Q9Y5_9AGAR</name>
<sequence length="155" mass="16879">MALKHTDSSLKFTLFDAAADGGHIANELLQSSVTQSVRIMKSRSKVAISNTEKTAGAPVGLVIFFKAKPGEGRRSARTYLFIERKRRLYFGSAWSTLTPQVSSEFLDFFTDEEGRKFHLAGKAAQAVRTVTDELLAEPADAADVDVIAAKITARA</sequence>
<proteinExistence type="predicted"/>
<dbReference type="EMBL" id="JAUEPU010000012">
    <property type="protein sequence ID" value="KAK0497648.1"/>
    <property type="molecule type" value="Genomic_DNA"/>
</dbReference>
<evidence type="ECO:0000313" key="1">
    <source>
        <dbReference type="EMBL" id="KAK0497648.1"/>
    </source>
</evidence>
<comment type="caution">
    <text evidence="1">The sequence shown here is derived from an EMBL/GenBank/DDBJ whole genome shotgun (WGS) entry which is preliminary data.</text>
</comment>
<reference evidence="1" key="1">
    <citation type="submission" date="2023-06" db="EMBL/GenBank/DDBJ databases">
        <authorList>
            <consortium name="Lawrence Berkeley National Laboratory"/>
            <person name="Ahrendt S."/>
            <person name="Sahu N."/>
            <person name="Indic B."/>
            <person name="Wong-Bajracharya J."/>
            <person name="Merenyi Z."/>
            <person name="Ke H.-M."/>
            <person name="Monk M."/>
            <person name="Kocsube S."/>
            <person name="Drula E."/>
            <person name="Lipzen A."/>
            <person name="Balint B."/>
            <person name="Henrissat B."/>
            <person name="Andreopoulos B."/>
            <person name="Martin F.M."/>
            <person name="Harder C.B."/>
            <person name="Rigling D."/>
            <person name="Ford K.L."/>
            <person name="Foster G.D."/>
            <person name="Pangilinan J."/>
            <person name="Papanicolaou A."/>
            <person name="Barry K."/>
            <person name="LaButti K."/>
            <person name="Viragh M."/>
            <person name="Koriabine M."/>
            <person name="Yan M."/>
            <person name="Riley R."/>
            <person name="Champramary S."/>
            <person name="Plett K.L."/>
            <person name="Tsai I.J."/>
            <person name="Slot J."/>
            <person name="Sipos G."/>
            <person name="Plett J."/>
            <person name="Nagy L.G."/>
            <person name="Grigoriev I.V."/>
        </authorList>
    </citation>
    <scope>NUCLEOTIDE SEQUENCE</scope>
    <source>
        <strain evidence="1">HWK02</strain>
    </source>
</reference>
<gene>
    <name evidence="1" type="ORF">EDD18DRAFT_1104203</name>
</gene>
<dbReference type="SUPFAM" id="SSF54909">
    <property type="entry name" value="Dimeric alpha+beta barrel"/>
    <property type="match status" value="1"/>
</dbReference>
<evidence type="ECO:0000313" key="2">
    <source>
        <dbReference type="Proteomes" id="UP001175228"/>
    </source>
</evidence>
<accession>A0AA39Q9Y5</accession>
<dbReference type="AlphaFoldDB" id="A0AA39Q9Y5"/>
<dbReference type="Proteomes" id="UP001175228">
    <property type="component" value="Unassembled WGS sequence"/>
</dbReference>
<keyword evidence="2" id="KW-1185">Reference proteome</keyword>
<protein>
    <submittedName>
        <fullName evidence="1">Uncharacterized protein</fullName>
    </submittedName>
</protein>
<dbReference type="InterPro" id="IPR011008">
    <property type="entry name" value="Dimeric_a/b-barrel"/>
</dbReference>
<organism evidence="1 2">
    <name type="scientific">Armillaria luteobubalina</name>
    <dbReference type="NCBI Taxonomy" id="153913"/>
    <lineage>
        <taxon>Eukaryota</taxon>
        <taxon>Fungi</taxon>
        <taxon>Dikarya</taxon>
        <taxon>Basidiomycota</taxon>
        <taxon>Agaricomycotina</taxon>
        <taxon>Agaricomycetes</taxon>
        <taxon>Agaricomycetidae</taxon>
        <taxon>Agaricales</taxon>
        <taxon>Marasmiineae</taxon>
        <taxon>Physalacriaceae</taxon>
        <taxon>Armillaria</taxon>
    </lineage>
</organism>